<dbReference type="Proteomes" id="UP000265618">
    <property type="component" value="Unassembled WGS sequence"/>
</dbReference>
<accession>A0A391P2Q0</accession>
<dbReference type="InterPro" id="IPR015915">
    <property type="entry name" value="Kelch-typ_b-propeller"/>
</dbReference>
<proteinExistence type="predicted"/>
<evidence type="ECO:0008006" key="3">
    <source>
        <dbReference type="Google" id="ProtNLM"/>
    </source>
</evidence>
<sequence length="283" mass="31432">MLTYTLERSTNPEHHWVIITLSDDLRFTSARIAGPAMPIGDTAATLRRVADCVVAISWSERVMGVYSIATDEWESVPFADGLSVQWPYIFSVGDSLVVSGGNTEEGFNCSNYDTWEWSVTTPEWSKGGRCPRPLVDAAGSTHDLRHVIYSVCCLLPCYAAYDKHEWTSEPDIWAPVPVSDTDTLALLAVTLYGQYQLLVLQAEERGYATEFWIHDTLSQDRVLVKSLPTTNVNFASLIWLNSTTLLLASPTVSLLINVDPHLLGPEFQISMVGSSNVLRRSDE</sequence>
<dbReference type="AlphaFoldDB" id="A0A391P2Q0"/>
<dbReference type="Gene3D" id="2.120.10.80">
    <property type="entry name" value="Kelch-type beta propeller"/>
    <property type="match status" value="1"/>
</dbReference>
<gene>
    <name evidence="1" type="ORF">KIPB_005636</name>
</gene>
<dbReference type="EMBL" id="BDIP01001341">
    <property type="protein sequence ID" value="GCA62762.1"/>
    <property type="molecule type" value="Genomic_DNA"/>
</dbReference>
<dbReference type="SUPFAM" id="SSF50965">
    <property type="entry name" value="Galactose oxidase, central domain"/>
    <property type="match status" value="1"/>
</dbReference>
<comment type="caution">
    <text evidence="1">The sequence shown here is derived from an EMBL/GenBank/DDBJ whole genome shotgun (WGS) entry which is preliminary data.</text>
</comment>
<protein>
    <recommendedName>
        <fullName evidence="3">Kelch-type beta propeller</fullName>
    </recommendedName>
</protein>
<organism evidence="1 2">
    <name type="scientific">Kipferlia bialata</name>
    <dbReference type="NCBI Taxonomy" id="797122"/>
    <lineage>
        <taxon>Eukaryota</taxon>
        <taxon>Metamonada</taxon>
        <taxon>Carpediemonas-like organisms</taxon>
        <taxon>Kipferlia</taxon>
    </lineage>
</organism>
<reference evidence="1 2" key="1">
    <citation type="journal article" date="2018" name="PLoS ONE">
        <title>The draft genome of Kipferlia bialata reveals reductive genome evolution in fornicate parasites.</title>
        <authorList>
            <person name="Tanifuji G."/>
            <person name="Takabayashi S."/>
            <person name="Kume K."/>
            <person name="Takagi M."/>
            <person name="Nakayama T."/>
            <person name="Kamikawa R."/>
            <person name="Inagaki Y."/>
            <person name="Hashimoto T."/>
        </authorList>
    </citation>
    <scope>NUCLEOTIDE SEQUENCE [LARGE SCALE GENOMIC DNA]</scope>
    <source>
        <strain evidence="1">NY0173</strain>
    </source>
</reference>
<name>A0A391P2Q0_9EUKA</name>
<dbReference type="InterPro" id="IPR011043">
    <property type="entry name" value="Gal_Oxase/kelch_b-propeller"/>
</dbReference>
<keyword evidence="2" id="KW-1185">Reference proteome</keyword>
<evidence type="ECO:0000313" key="2">
    <source>
        <dbReference type="Proteomes" id="UP000265618"/>
    </source>
</evidence>
<evidence type="ECO:0000313" key="1">
    <source>
        <dbReference type="EMBL" id="GCA62762.1"/>
    </source>
</evidence>